<evidence type="ECO:0000313" key="2">
    <source>
        <dbReference type="Proteomes" id="UP000001075"/>
    </source>
</evidence>
<protein>
    <submittedName>
        <fullName evidence="1">Uncharacterized protein</fullName>
    </submittedName>
</protein>
<dbReference type="Proteomes" id="UP000001075">
    <property type="component" value="Unassembled WGS sequence"/>
</dbReference>
<dbReference type="AlphaFoldDB" id="G3HW79"/>
<evidence type="ECO:0000313" key="1">
    <source>
        <dbReference type="EMBL" id="EGW12558.1"/>
    </source>
</evidence>
<sequence length="87" mass="9503">MRTQLCFCLLSPSNFICGKCCLWQQLLALHKLSYGISEGAWLLLSSGQVASVLWECKGCMELLSSAFVTEETHAEGPSHQPATLAPM</sequence>
<dbReference type="InParanoid" id="G3HW79"/>
<dbReference type="EMBL" id="JH000818">
    <property type="protein sequence ID" value="EGW12558.1"/>
    <property type="molecule type" value="Genomic_DNA"/>
</dbReference>
<accession>G3HW79</accession>
<proteinExistence type="predicted"/>
<gene>
    <name evidence="1" type="ORF">I79_015233</name>
</gene>
<name>G3HW79_CRIGR</name>
<reference evidence="2" key="1">
    <citation type="journal article" date="2011" name="Nat. Biotechnol.">
        <title>The genomic sequence of the Chinese hamster ovary (CHO)-K1 cell line.</title>
        <authorList>
            <person name="Xu X."/>
            <person name="Nagarajan H."/>
            <person name="Lewis N.E."/>
            <person name="Pan S."/>
            <person name="Cai Z."/>
            <person name="Liu X."/>
            <person name="Chen W."/>
            <person name="Xie M."/>
            <person name="Wang W."/>
            <person name="Hammond S."/>
            <person name="Andersen M.R."/>
            <person name="Neff N."/>
            <person name="Passarelli B."/>
            <person name="Koh W."/>
            <person name="Fan H.C."/>
            <person name="Wang J."/>
            <person name="Gui Y."/>
            <person name="Lee K.H."/>
            <person name="Betenbaugh M.J."/>
            <person name="Quake S.R."/>
            <person name="Famili I."/>
            <person name="Palsson B.O."/>
            <person name="Wang J."/>
        </authorList>
    </citation>
    <scope>NUCLEOTIDE SEQUENCE [LARGE SCALE GENOMIC DNA]</scope>
    <source>
        <strain evidence="2">CHO K1 cell line</strain>
    </source>
</reference>
<organism evidence="1 2">
    <name type="scientific">Cricetulus griseus</name>
    <name type="common">Chinese hamster</name>
    <name type="synonym">Cricetulus barabensis griseus</name>
    <dbReference type="NCBI Taxonomy" id="10029"/>
    <lineage>
        <taxon>Eukaryota</taxon>
        <taxon>Metazoa</taxon>
        <taxon>Chordata</taxon>
        <taxon>Craniata</taxon>
        <taxon>Vertebrata</taxon>
        <taxon>Euteleostomi</taxon>
        <taxon>Mammalia</taxon>
        <taxon>Eutheria</taxon>
        <taxon>Euarchontoglires</taxon>
        <taxon>Glires</taxon>
        <taxon>Rodentia</taxon>
        <taxon>Myomorpha</taxon>
        <taxon>Muroidea</taxon>
        <taxon>Cricetidae</taxon>
        <taxon>Cricetinae</taxon>
        <taxon>Cricetulus</taxon>
    </lineage>
</organism>